<feature type="transmembrane region" description="Helical" evidence="6">
    <location>
        <begin position="45"/>
        <end position="64"/>
    </location>
</feature>
<dbReference type="PANTHER" id="PTHR38459">
    <property type="entry name" value="PROPHAGE BACTOPRENOL-LINKED GLUCOSE TRANSLOCASE HOMOLOG"/>
    <property type="match status" value="1"/>
</dbReference>
<evidence type="ECO:0000259" key="7">
    <source>
        <dbReference type="Pfam" id="PF04138"/>
    </source>
</evidence>
<protein>
    <submittedName>
        <fullName evidence="8">GtrA family protein</fullName>
    </submittedName>
</protein>
<evidence type="ECO:0000256" key="2">
    <source>
        <dbReference type="ARBA" id="ARBA00009399"/>
    </source>
</evidence>
<feature type="transmembrane region" description="Helical" evidence="6">
    <location>
        <begin position="12"/>
        <end position="39"/>
    </location>
</feature>
<proteinExistence type="inferred from homology"/>
<reference evidence="8 9" key="1">
    <citation type="submission" date="2024-09" db="EMBL/GenBank/DDBJ databases">
        <authorList>
            <person name="Sun Q."/>
            <person name="Mori K."/>
        </authorList>
    </citation>
    <scope>NUCLEOTIDE SEQUENCE [LARGE SCALE GENOMIC DNA]</scope>
    <source>
        <strain evidence="8 9">CCM 8543</strain>
    </source>
</reference>
<comment type="subcellular location">
    <subcellularLocation>
        <location evidence="1">Membrane</location>
        <topology evidence="1">Multi-pass membrane protein</topology>
    </subcellularLocation>
</comment>
<evidence type="ECO:0000313" key="9">
    <source>
        <dbReference type="Proteomes" id="UP001589755"/>
    </source>
</evidence>
<name>A0ABV6D8P4_9HYPH</name>
<evidence type="ECO:0000256" key="4">
    <source>
        <dbReference type="ARBA" id="ARBA00022989"/>
    </source>
</evidence>
<dbReference type="InterPro" id="IPR007267">
    <property type="entry name" value="GtrA_DPMS_TM"/>
</dbReference>
<comment type="similarity">
    <text evidence="2">Belongs to the GtrA family.</text>
</comment>
<comment type="caution">
    <text evidence="8">The sequence shown here is derived from an EMBL/GenBank/DDBJ whole genome shotgun (WGS) entry which is preliminary data.</text>
</comment>
<evidence type="ECO:0000256" key="5">
    <source>
        <dbReference type="ARBA" id="ARBA00023136"/>
    </source>
</evidence>
<dbReference type="PANTHER" id="PTHR38459:SF1">
    <property type="entry name" value="PROPHAGE BACTOPRENOL-LINKED GLUCOSE TRANSLOCASE HOMOLOG"/>
    <property type="match status" value="1"/>
</dbReference>
<keyword evidence="9" id="KW-1185">Reference proteome</keyword>
<feature type="transmembrane region" description="Helical" evidence="6">
    <location>
        <begin position="76"/>
        <end position="98"/>
    </location>
</feature>
<dbReference type="InterPro" id="IPR051401">
    <property type="entry name" value="GtrA_CellWall_Glycosyl"/>
</dbReference>
<organism evidence="8 9">
    <name type="scientific">Chelativorans intermedius</name>
    <dbReference type="NCBI Taxonomy" id="515947"/>
    <lineage>
        <taxon>Bacteria</taxon>
        <taxon>Pseudomonadati</taxon>
        <taxon>Pseudomonadota</taxon>
        <taxon>Alphaproteobacteria</taxon>
        <taxon>Hyphomicrobiales</taxon>
        <taxon>Phyllobacteriaceae</taxon>
        <taxon>Chelativorans</taxon>
    </lineage>
</organism>
<keyword evidence="3 6" id="KW-0812">Transmembrane</keyword>
<evidence type="ECO:0000313" key="8">
    <source>
        <dbReference type="EMBL" id="MFC0209008.1"/>
    </source>
</evidence>
<dbReference type="Proteomes" id="UP001589755">
    <property type="component" value="Unassembled WGS sequence"/>
</dbReference>
<accession>A0ABV6D8P4</accession>
<feature type="domain" description="GtrA/DPMS transmembrane" evidence="7">
    <location>
        <begin position="14"/>
        <end position="125"/>
    </location>
</feature>
<dbReference type="EMBL" id="JBHLXD010000016">
    <property type="protein sequence ID" value="MFC0209008.1"/>
    <property type="molecule type" value="Genomic_DNA"/>
</dbReference>
<evidence type="ECO:0000256" key="6">
    <source>
        <dbReference type="SAM" id="Phobius"/>
    </source>
</evidence>
<keyword evidence="4 6" id="KW-1133">Transmembrane helix</keyword>
<dbReference type="RefSeq" id="WP_261519715.1">
    <property type="nucleotide sequence ID" value="NZ_JAODNW010000006.1"/>
</dbReference>
<evidence type="ECO:0000256" key="3">
    <source>
        <dbReference type="ARBA" id="ARBA00022692"/>
    </source>
</evidence>
<dbReference type="Pfam" id="PF04138">
    <property type="entry name" value="GtrA_DPMS_TM"/>
    <property type="match status" value="1"/>
</dbReference>
<keyword evidence="5 6" id="KW-0472">Membrane</keyword>
<gene>
    <name evidence="8" type="ORF">ACFFJ2_11430</name>
</gene>
<sequence>MSGTGRPLHGKAWRFAVVGVLNSAIDFAAFAALAGLGLWPLLANALAWAIAVTFSFAVNSRWTFERARTLGVRASFARFAVSGAAISLGTSSLAVALLPPLTGLLPAKIIGILVGAVLNFFAARWSIERRFL</sequence>
<evidence type="ECO:0000256" key="1">
    <source>
        <dbReference type="ARBA" id="ARBA00004141"/>
    </source>
</evidence>
<feature type="transmembrane region" description="Helical" evidence="6">
    <location>
        <begin position="104"/>
        <end position="123"/>
    </location>
</feature>